<evidence type="ECO:0000313" key="3">
    <source>
        <dbReference type="EMBL" id="SHL00117.1"/>
    </source>
</evidence>
<dbReference type="AlphaFoldDB" id="A0A1M6X287"/>
<dbReference type="InterPro" id="IPR010982">
    <property type="entry name" value="Lambda_DNA-bd_dom_sf"/>
</dbReference>
<evidence type="ECO:0000256" key="1">
    <source>
        <dbReference type="ARBA" id="ARBA00023125"/>
    </source>
</evidence>
<dbReference type="GO" id="GO:0003677">
    <property type="term" value="F:DNA binding"/>
    <property type="evidence" value="ECO:0007669"/>
    <property type="project" value="UniProtKB-KW"/>
</dbReference>
<reference evidence="4" key="1">
    <citation type="submission" date="2016-11" db="EMBL/GenBank/DDBJ databases">
        <authorList>
            <person name="Varghese N."/>
            <person name="Submissions S."/>
        </authorList>
    </citation>
    <scope>NUCLEOTIDE SEQUENCE [LARGE SCALE GENOMIC DNA]</scope>
    <source>
        <strain evidence="4">USBA-503</strain>
    </source>
</reference>
<dbReference type="EMBL" id="FRAF01000031">
    <property type="protein sequence ID" value="SHL00117.1"/>
    <property type="molecule type" value="Genomic_DNA"/>
</dbReference>
<organism evidence="3 4">
    <name type="scientific">Alicyclobacillus tolerans</name>
    <dbReference type="NCBI Taxonomy" id="90970"/>
    <lineage>
        <taxon>Bacteria</taxon>
        <taxon>Bacillati</taxon>
        <taxon>Bacillota</taxon>
        <taxon>Bacilli</taxon>
        <taxon>Bacillales</taxon>
        <taxon>Alicyclobacillaceae</taxon>
        <taxon>Alicyclobacillus</taxon>
    </lineage>
</organism>
<gene>
    <name evidence="3" type="ORF">SAMN05443507_13113</name>
</gene>
<dbReference type="SMART" id="SM00530">
    <property type="entry name" value="HTH_XRE"/>
    <property type="match status" value="1"/>
</dbReference>
<keyword evidence="1" id="KW-0238">DNA-binding</keyword>
<dbReference type="CDD" id="cd00093">
    <property type="entry name" value="HTH_XRE"/>
    <property type="match status" value="1"/>
</dbReference>
<dbReference type="PROSITE" id="PS50943">
    <property type="entry name" value="HTH_CROC1"/>
    <property type="match status" value="1"/>
</dbReference>
<dbReference type="PANTHER" id="PTHR46558">
    <property type="entry name" value="TRACRIPTIONAL REGULATORY PROTEIN-RELATED-RELATED"/>
    <property type="match status" value="1"/>
</dbReference>
<sequence length="122" mass="13732">MAGLGERLRKARKAKGFKQTDVAAILGMGQSSLSAYEKEQRNPDLPTLQKLAELYGIQVTDLLAPDPVEQENLGAPLELDDVLREERLMFHGKPLTEVERERIRGILIGLYWDAMKRDGERG</sequence>
<dbReference type="PANTHER" id="PTHR46558:SF11">
    <property type="entry name" value="HTH-TYPE TRANSCRIPTIONAL REGULATOR XRE"/>
    <property type="match status" value="1"/>
</dbReference>
<dbReference type="Proteomes" id="UP000184016">
    <property type="component" value="Unassembled WGS sequence"/>
</dbReference>
<feature type="domain" description="HTH cro/C1-type" evidence="2">
    <location>
        <begin position="8"/>
        <end position="62"/>
    </location>
</feature>
<dbReference type="STRING" id="1830138.SAMN05443507_13113"/>
<accession>A0A1M6X287</accession>
<evidence type="ECO:0000313" key="4">
    <source>
        <dbReference type="Proteomes" id="UP000184016"/>
    </source>
</evidence>
<evidence type="ECO:0000259" key="2">
    <source>
        <dbReference type="PROSITE" id="PS50943"/>
    </source>
</evidence>
<protein>
    <submittedName>
        <fullName evidence="3">Transcriptional regulator, contains XRE-family HTH domain</fullName>
    </submittedName>
</protein>
<dbReference type="Pfam" id="PF01381">
    <property type="entry name" value="HTH_3"/>
    <property type="match status" value="1"/>
</dbReference>
<dbReference type="SUPFAM" id="SSF47413">
    <property type="entry name" value="lambda repressor-like DNA-binding domains"/>
    <property type="match status" value="1"/>
</dbReference>
<proteinExistence type="predicted"/>
<keyword evidence="4" id="KW-1185">Reference proteome</keyword>
<dbReference type="InterPro" id="IPR001387">
    <property type="entry name" value="Cro/C1-type_HTH"/>
</dbReference>
<name>A0A1M6X287_9BACL</name>
<dbReference type="Gene3D" id="1.10.260.40">
    <property type="entry name" value="lambda repressor-like DNA-binding domains"/>
    <property type="match status" value="1"/>
</dbReference>
<dbReference type="RefSeq" id="WP_072875194.1">
    <property type="nucleotide sequence ID" value="NZ_FRAF01000031.1"/>
</dbReference>